<dbReference type="CDD" id="cd00146">
    <property type="entry name" value="PKD"/>
    <property type="match status" value="2"/>
</dbReference>
<dbReference type="AlphaFoldDB" id="A0A2M9CTL9"/>
<organism evidence="3 4">
    <name type="scientific">Thermoflavifilum aggregans</name>
    <dbReference type="NCBI Taxonomy" id="454188"/>
    <lineage>
        <taxon>Bacteria</taxon>
        <taxon>Pseudomonadati</taxon>
        <taxon>Bacteroidota</taxon>
        <taxon>Chitinophagia</taxon>
        <taxon>Chitinophagales</taxon>
        <taxon>Chitinophagaceae</taxon>
        <taxon>Thermoflavifilum</taxon>
    </lineage>
</organism>
<dbReference type="InterPro" id="IPR013783">
    <property type="entry name" value="Ig-like_fold"/>
</dbReference>
<feature type="domain" description="PKD" evidence="2">
    <location>
        <begin position="326"/>
        <end position="357"/>
    </location>
</feature>
<dbReference type="SUPFAM" id="SSF49299">
    <property type="entry name" value="PKD domain"/>
    <property type="match status" value="2"/>
</dbReference>
<evidence type="ECO:0000313" key="4">
    <source>
        <dbReference type="Proteomes" id="UP000230000"/>
    </source>
</evidence>
<keyword evidence="4" id="KW-1185">Reference proteome</keyword>
<dbReference type="InterPro" id="IPR035986">
    <property type="entry name" value="PKD_dom_sf"/>
</dbReference>
<dbReference type="Pfam" id="PF18911">
    <property type="entry name" value="PKD_4"/>
    <property type="match status" value="2"/>
</dbReference>
<keyword evidence="1" id="KW-0732">Signal</keyword>
<dbReference type="RefSeq" id="WP_157853763.1">
    <property type="nucleotide sequence ID" value="NZ_PGFG01000001.1"/>
</dbReference>
<dbReference type="Proteomes" id="UP000230000">
    <property type="component" value="Unassembled WGS sequence"/>
</dbReference>
<sequence length="860" mass="94701">MRRWLMVVFWTAMLIRPASAHHIIGGYMYYDDAGSDGKGNHSYLVHLLLYRGCEPVDNNHADLDTFARITIYNNDNLGSFYMTLSVPLSKREYHSNQHVDPCIVNPPTPCYQIGYYNFTVTLPENNNGYTVVYQRCCRNDLIVNAYLPRDGATYYVELPGRNQGIIGDNSPRFDREEAILICANGKFTYDYSAIDPDKDSLSYSFATAYDGASSGDVAPAVASAPPYTPLPYVAPYSAAFPMGSQVSIDPKTGIISGIAPPAGTYVICVRVNEYRNGKLIGYIFKDFHLDVTDCHRVVTASIPSAYNKCQSFTISFTNNSTTGRIYLWDFGDGDTSTAYAPTHTYADTGTYLVKLKVDPGSACGDSATSLARVYPVLKPRFSFSGQCTSALTQFTDQSISTSGTINYWRWDFGTGDTSSLANPQYQFTQARTWPVVLTVGNDKGCMNSDTQQVLIYQAPPISLTPDTDLCYRDTIALPAGTLTSGSFSWTPAYNLLNPYSSAPLSYARKDTTYYVRFTDLNGCWNVDSIRVRVRDSIHVQAAPDTTICTGDPVTLSAVSDGRYVFTWEIPPGKTVAYQQDTSYVPAASSPFVIHAQLQSCTAADTMQVRLVNYPLHIPFRTFSICYGDAAELSTANAVYYAWNPASSVDQPNQPLTLAHPTDTTLYVVSKIDTQGCPKPTFDSIQVNVIPPVKVFAGNDTLITLGESFMLHGTSNVPGQFTWSPADGLNDPHIPNPIASGTRDITYTLTVATPEGCYGVDSIHIRYLEGPAIYVPTAFTPNGDGHNDVLRPFPVGIVKLDYFRVYNRWGELVFQTSQYLQGWDGTYKGKPADAGGYVWVVKGEDERGRTILKKGVAVLIR</sequence>
<protein>
    <submittedName>
        <fullName evidence="3">Gliding motility-associated-like protein</fullName>
    </submittedName>
</protein>
<dbReference type="InterPro" id="IPR022409">
    <property type="entry name" value="PKD/Chitinase_dom"/>
</dbReference>
<dbReference type="InterPro" id="IPR026341">
    <property type="entry name" value="T9SS_type_B"/>
</dbReference>
<feature type="signal peptide" evidence="1">
    <location>
        <begin position="1"/>
        <end position="20"/>
    </location>
</feature>
<reference evidence="3 4" key="1">
    <citation type="submission" date="2017-11" db="EMBL/GenBank/DDBJ databases">
        <title>Genomic Encyclopedia of Archaeal and Bacterial Type Strains, Phase II (KMG-II): From Individual Species to Whole Genera.</title>
        <authorList>
            <person name="Goeker M."/>
        </authorList>
    </citation>
    <scope>NUCLEOTIDE SEQUENCE [LARGE SCALE GENOMIC DNA]</scope>
    <source>
        <strain evidence="3 4">DSM 27268</strain>
    </source>
</reference>
<dbReference type="Gene3D" id="2.60.40.10">
    <property type="entry name" value="Immunoglobulins"/>
    <property type="match status" value="2"/>
</dbReference>
<dbReference type="PROSITE" id="PS50093">
    <property type="entry name" value="PKD"/>
    <property type="match status" value="2"/>
</dbReference>
<dbReference type="SMART" id="SM00089">
    <property type="entry name" value="PKD"/>
    <property type="match status" value="2"/>
</dbReference>
<evidence type="ECO:0000313" key="3">
    <source>
        <dbReference type="EMBL" id="PJJ75211.1"/>
    </source>
</evidence>
<gene>
    <name evidence="3" type="ORF">BXY57_0781</name>
</gene>
<feature type="domain" description="PKD" evidence="2">
    <location>
        <begin position="408"/>
        <end position="455"/>
    </location>
</feature>
<dbReference type="InterPro" id="IPR000601">
    <property type="entry name" value="PKD_dom"/>
</dbReference>
<dbReference type="NCBIfam" id="TIGR04131">
    <property type="entry name" value="Bac_Flav_CTERM"/>
    <property type="match status" value="1"/>
</dbReference>
<accession>A0A2M9CTL9</accession>
<dbReference type="EMBL" id="PGFG01000001">
    <property type="protein sequence ID" value="PJJ75211.1"/>
    <property type="molecule type" value="Genomic_DNA"/>
</dbReference>
<comment type="caution">
    <text evidence="3">The sequence shown here is derived from an EMBL/GenBank/DDBJ whole genome shotgun (WGS) entry which is preliminary data.</text>
</comment>
<evidence type="ECO:0000259" key="2">
    <source>
        <dbReference type="PROSITE" id="PS50093"/>
    </source>
</evidence>
<proteinExistence type="predicted"/>
<dbReference type="Pfam" id="PF13585">
    <property type="entry name" value="CHU_C"/>
    <property type="match status" value="1"/>
</dbReference>
<evidence type="ECO:0000256" key="1">
    <source>
        <dbReference type="SAM" id="SignalP"/>
    </source>
</evidence>
<feature type="chain" id="PRO_5014961356" evidence="1">
    <location>
        <begin position="21"/>
        <end position="860"/>
    </location>
</feature>
<dbReference type="OrthoDB" id="1490014at2"/>
<name>A0A2M9CTL9_9BACT</name>